<dbReference type="SUPFAM" id="SSF52540">
    <property type="entry name" value="P-loop containing nucleoside triphosphate hydrolases"/>
    <property type="match status" value="1"/>
</dbReference>
<evidence type="ECO:0000313" key="4">
    <source>
        <dbReference type="EMBL" id="KAF3066744.1"/>
    </source>
</evidence>
<name>A0A9P5CC22_9HYPO</name>
<dbReference type="PANTHER" id="PTHR46082">
    <property type="entry name" value="ATP/GTP-BINDING PROTEIN-RELATED"/>
    <property type="match status" value="1"/>
</dbReference>
<feature type="coiled-coil region" evidence="2">
    <location>
        <begin position="1651"/>
        <end position="1687"/>
    </location>
</feature>
<dbReference type="EMBL" id="QLNT01000016">
    <property type="protein sequence ID" value="KAF3066744.1"/>
    <property type="molecule type" value="Genomic_DNA"/>
</dbReference>
<dbReference type="SUPFAM" id="SSF50969">
    <property type="entry name" value="YVTN repeat-like/Quinoprotein amine dehydrogenase"/>
    <property type="match status" value="1"/>
</dbReference>
<evidence type="ECO:0000256" key="1">
    <source>
        <dbReference type="ARBA" id="ARBA00022737"/>
    </source>
</evidence>
<keyword evidence="1" id="KW-0677">Repeat</keyword>
<evidence type="ECO:0000313" key="5">
    <source>
        <dbReference type="Proteomes" id="UP000801864"/>
    </source>
</evidence>
<keyword evidence="2" id="KW-0175">Coiled coil</keyword>
<dbReference type="Gene3D" id="3.40.50.1580">
    <property type="entry name" value="Nucleoside phosphorylase domain"/>
    <property type="match status" value="1"/>
</dbReference>
<evidence type="ECO:0000256" key="2">
    <source>
        <dbReference type="SAM" id="Coils"/>
    </source>
</evidence>
<dbReference type="SUPFAM" id="SSF82171">
    <property type="entry name" value="DPP6 N-terminal domain-like"/>
    <property type="match status" value="1"/>
</dbReference>
<dbReference type="Gene3D" id="3.40.50.300">
    <property type="entry name" value="P-loop containing nucleotide triphosphate hydrolases"/>
    <property type="match status" value="1"/>
</dbReference>
<accession>A0A9P5CC22</accession>
<proteinExistence type="predicted"/>
<organism evidence="4 5">
    <name type="scientific">Trichoderma lentiforme</name>
    <dbReference type="NCBI Taxonomy" id="1567552"/>
    <lineage>
        <taxon>Eukaryota</taxon>
        <taxon>Fungi</taxon>
        <taxon>Dikarya</taxon>
        <taxon>Ascomycota</taxon>
        <taxon>Pezizomycotina</taxon>
        <taxon>Sordariomycetes</taxon>
        <taxon>Hypocreomycetidae</taxon>
        <taxon>Hypocreales</taxon>
        <taxon>Hypocreaceae</taxon>
        <taxon>Trichoderma</taxon>
    </lineage>
</organism>
<dbReference type="InterPro" id="IPR027417">
    <property type="entry name" value="P-loop_NTPase"/>
</dbReference>
<feature type="domain" description="NACHT" evidence="3">
    <location>
        <begin position="431"/>
        <end position="571"/>
    </location>
</feature>
<dbReference type="PROSITE" id="PS50837">
    <property type="entry name" value="NACHT"/>
    <property type="match status" value="1"/>
</dbReference>
<dbReference type="PANTHER" id="PTHR46082:SF6">
    <property type="entry name" value="AAA+ ATPASE DOMAIN-CONTAINING PROTEIN-RELATED"/>
    <property type="match status" value="1"/>
</dbReference>
<dbReference type="Gene3D" id="2.130.10.10">
    <property type="entry name" value="YVTN repeat-like/Quinoprotein amine dehydrogenase"/>
    <property type="match status" value="3"/>
</dbReference>
<sequence length="1715" mass="194162">MAARKPSRPFYREDFEIAIVCAKDTEYNAVCHLVDEFWDEDGDPFGRAIGDKNIYTTGCMGGLNIVLVLLCNPGKAIAAGTAASLRSSYPGIKLLLLTGICAGVPNAEGKELLLGDVVIGGTVIQYDLGECYTNNFVERNTLEDRLSRPDKNIRNLIAVLKTEVGLHRLEDKVSFYLRKIQDQASKERHQPRDKDKANYQFPGSLNDVLFISAYVHKHYMSTQCMQCNSLTSTKSSPCDESKELPCTQTGCDDTYLVPRKRLRYKKVLEDNGDHLASQQPSVFIGRFGSGDTVFNSGIERDRVAQKHQILAFETEGAGIWDELPCIIVKGVSTYGDGHKMSADWDNFAAATAASAVRGLIDRYPQSDKLPSVNYKDEVDQACLRDLYITSPPDDKARIEQIKGGLLHDVYAWVLDNDAYKQWHHNNDNQTSLLWIKGDPGKGKTMLLCGLINELQSVSGNLCYFLCQATDSRLNNASSILRGLLHMLISKQPLLISYLRTTYSRFGKSLFEDSNSWINLSQIFLNMLQDPAVKDLTIIVDAVDECLADLPQFLNFIQRSSTLQVKWLISSRNETDIQDILLFHTSKQIISLELNTTYISSAISLYIEFKVNSLSKVKGYTTAIKNSVQDYLLQNADGTFLWVSLVCELLEKAPSFDPLPKSAEYPRGLDNLYERMIEKVLNNELDWGRRILAISTVARRPLSLQEFETLNPFPSNVVNKEILEKRWEEALGYCGSFLTKRNGIIYFVHQSAKSFILEKASARLFSGGIELVHKHIFSISMSALTTVLKRDMHKLIKPGFLLNDLDNTPSPDPLVAVRYCCIYWIDHFEDSISQAGGTKGHETIYQFLLKKYIYWLEALSLLRSMHYVWDAHRFIQMFGKVIQDAPLQVYVSALLFSPSKSIIRQSFQTESPYWVRILPNTPKDWTSCVKKFDDPYKRDSFSSLEVSCCDTWIAAPGSRDIQIWDVKTGRLVRKIEAWQSGYVFSPRNDNELAAVDIDRKRLTIWDVSSGQLIQQLALPPQTRVRDISFFYSEPGMLGARLKDDDQNSIITMWNIATSERTRTVLMKGDSNCFKFSPFGGKVLYAYFECGENNFITHAIHRATHGRHCGDLIICSIDKASIIHTSTFGDLHGFTFSPLGECIAALFKPSSEADCIIMLLNTTTKEIFRKIELPSQLGGEMAFAPNGDLLAVSMEGVVGLWNIRSGQCLQKIEGESYYLAFSHDGKWLFSGSSVSIHVIEVGRKEMFSPDPYQRSRPGEVLISPRGDLVATWRKDVLKLWRLDSMAPMHELRGARSGELWAGDHWEFSPDSTKIFSKSQLSLKLWDISSTIEKQILDITEPWISGSYFYPERGMTFLDETSGFKTAIFSPNSRFLAASRTVPRPPNISSSWGSNSSWGSKCTHIKVWDTVSGKLLMLLKSEPIFGMDLKFSPDSKRIAISLHFDNNGIKTTRIEVWDITSSSGTSSMVLSHSKLTDHLQKKMEELENENYKSQSIPDPLSFLSDRYLAFKYRHYRDGTKLSDVIIQIVLSISPSIMPRSEINDEAILTTEKSSFDIGSLGSWVTLDGERLIWLPPEYRGERTKHVRFNCVATSNGSRPLSILKFCCSNCPRQVIALDGPTGCTSNSSAEDHTYKQKVEGDFIILRLDMDSPDHEMLELDREMLELDREMLELDREMLELDREMLELDREMMEPEAKKKGTLRKGWHQFKARFLNSKD</sequence>
<dbReference type="Proteomes" id="UP000801864">
    <property type="component" value="Unassembled WGS sequence"/>
</dbReference>
<gene>
    <name evidence="4" type="ORF">CFAM422_008944</name>
</gene>
<dbReference type="InterPro" id="IPR007111">
    <property type="entry name" value="NACHT_NTPase"/>
</dbReference>
<dbReference type="InterPro" id="IPR011044">
    <property type="entry name" value="Quino_amine_DH_bsu"/>
</dbReference>
<dbReference type="SUPFAM" id="SSF53167">
    <property type="entry name" value="Purine and uridine phosphorylases"/>
    <property type="match status" value="1"/>
</dbReference>
<dbReference type="InterPro" id="IPR015943">
    <property type="entry name" value="WD40/YVTN_repeat-like_dom_sf"/>
</dbReference>
<dbReference type="InterPro" id="IPR056884">
    <property type="entry name" value="NPHP3-like_N"/>
</dbReference>
<comment type="caution">
    <text evidence="4">The sequence shown here is derived from an EMBL/GenBank/DDBJ whole genome shotgun (WGS) entry which is preliminary data.</text>
</comment>
<keyword evidence="5" id="KW-1185">Reference proteome</keyword>
<protein>
    <recommendedName>
        <fullName evidence="3">NACHT domain-containing protein</fullName>
    </recommendedName>
</protein>
<dbReference type="InterPro" id="IPR053137">
    <property type="entry name" value="NLR-like"/>
</dbReference>
<dbReference type="Pfam" id="PF24883">
    <property type="entry name" value="NPHP3_N"/>
    <property type="match status" value="1"/>
</dbReference>
<dbReference type="GO" id="GO:0009116">
    <property type="term" value="P:nucleoside metabolic process"/>
    <property type="evidence" value="ECO:0007669"/>
    <property type="project" value="InterPro"/>
</dbReference>
<evidence type="ECO:0000259" key="3">
    <source>
        <dbReference type="PROSITE" id="PS50837"/>
    </source>
</evidence>
<dbReference type="InterPro" id="IPR035994">
    <property type="entry name" value="Nucleoside_phosphorylase_sf"/>
</dbReference>
<reference evidence="4 5" key="1">
    <citation type="submission" date="2018-06" db="EMBL/GenBank/DDBJ databases">
        <title>Genome analysis of cellulolytic fungus Trichoderma lentiforme CFAM-422.</title>
        <authorList>
            <person name="Steindorff A.S."/>
            <person name="Formighieri E.F."/>
            <person name="Midorikawa G.E.O."/>
            <person name="Tamietti M.S."/>
            <person name="Ramos E.Z."/>
            <person name="Silva A.S."/>
            <person name="Bon E.P.S."/>
            <person name="Mendes T.D."/>
            <person name="Damaso M.C.T."/>
            <person name="Favaro L.C.L."/>
        </authorList>
    </citation>
    <scope>NUCLEOTIDE SEQUENCE [LARGE SCALE GENOMIC DNA]</scope>
    <source>
        <strain evidence="4 5">CFAM-422</strain>
    </source>
</reference>
<dbReference type="GO" id="GO:0003824">
    <property type="term" value="F:catalytic activity"/>
    <property type="evidence" value="ECO:0007669"/>
    <property type="project" value="InterPro"/>
</dbReference>